<feature type="transmembrane region" description="Helical" evidence="1">
    <location>
        <begin position="69"/>
        <end position="89"/>
    </location>
</feature>
<keyword evidence="1" id="KW-0812">Transmembrane</keyword>
<proteinExistence type="predicted"/>
<reference evidence="2" key="1">
    <citation type="submission" date="2021-04" db="EMBL/GenBank/DDBJ databases">
        <title>Genomics, taxonomy and metabolism of representatives of sulfur bacteria of the genus Thiothrix: Thiothrix fructosivorans QT, Thiothrix unzii A1T and three new species, Thiothrix subterranea sp. nov., Thiothrix litoralis sp. nov. and 'Candidatus Thiothrix anitrata' sp. nov.</title>
        <authorList>
            <person name="Ravin N.V."/>
            <person name="Smolyakov D."/>
            <person name="Rudenko T.S."/>
            <person name="Mardanov A.V."/>
            <person name="Beletsky A.V."/>
            <person name="Markov N.D."/>
            <person name="Fomenkov A.I."/>
            <person name="Roberts R.J."/>
            <person name="Karnachuk O.V."/>
            <person name="Novikov A."/>
            <person name="Grabovich M.Y."/>
        </authorList>
    </citation>
    <scope>NUCLEOTIDE SEQUENCE</scope>
    <source>
        <strain evidence="2">A1</strain>
    </source>
</reference>
<sequence>MIGDNYYGANASTFIGVATLGISAVSLLSALATEVAVIEVGGSQAWSVAASILGLLIGGALIASRETVGGIMAILLTVSLFANGVSINFKQLLSVAEGAYDGVATAAHAIKSTSNAPSAGNNAGIGQNALFQGYVRGEAISAVARQQCEQGAMPWTKTMAGVRACTTGYEWKKQI</sequence>
<accession>A0A975FBZ3</accession>
<dbReference type="KEGG" id="tun:J9260_06645"/>
<evidence type="ECO:0000313" key="2">
    <source>
        <dbReference type="EMBL" id="QTR54763.1"/>
    </source>
</evidence>
<gene>
    <name evidence="2" type="ORF">J9260_06645</name>
</gene>
<keyword evidence="1" id="KW-1133">Transmembrane helix</keyword>
<dbReference type="EMBL" id="CP072793">
    <property type="protein sequence ID" value="QTR54763.1"/>
    <property type="molecule type" value="Genomic_DNA"/>
</dbReference>
<dbReference type="AlphaFoldDB" id="A0A975FBZ3"/>
<name>A0A975FBZ3_9GAMM</name>
<feature type="transmembrane region" description="Helical" evidence="1">
    <location>
        <begin position="45"/>
        <end position="63"/>
    </location>
</feature>
<feature type="transmembrane region" description="Helical" evidence="1">
    <location>
        <begin position="12"/>
        <end position="33"/>
    </location>
</feature>
<dbReference type="Proteomes" id="UP000672009">
    <property type="component" value="Chromosome"/>
</dbReference>
<keyword evidence="1" id="KW-0472">Membrane</keyword>
<organism evidence="2 3">
    <name type="scientific">Thiothrix unzii</name>
    <dbReference type="NCBI Taxonomy" id="111769"/>
    <lineage>
        <taxon>Bacteria</taxon>
        <taxon>Pseudomonadati</taxon>
        <taxon>Pseudomonadota</taxon>
        <taxon>Gammaproteobacteria</taxon>
        <taxon>Thiotrichales</taxon>
        <taxon>Thiotrichaceae</taxon>
        <taxon>Thiothrix</taxon>
    </lineage>
</organism>
<evidence type="ECO:0000313" key="3">
    <source>
        <dbReference type="Proteomes" id="UP000672009"/>
    </source>
</evidence>
<evidence type="ECO:0000256" key="1">
    <source>
        <dbReference type="SAM" id="Phobius"/>
    </source>
</evidence>
<keyword evidence="3" id="KW-1185">Reference proteome</keyword>
<protein>
    <submittedName>
        <fullName evidence="2">Uncharacterized protein</fullName>
    </submittedName>
</protein>
<dbReference type="RefSeq" id="WP_210220237.1">
    <property type="nucleotide sequence ID" value="NZ_CP072793.1"/>
</dbReference>